<dbReference type="PANTHER" id="PTHR30349:SF41">
    <property type="entry name" value="INTEGRASE_RECOMBINASE PROTEIN MJ0367-RELATED"/>
    <property type="match status" value="1"/>
</dbReference>
<evidence type="ECO:0000256" key="2">
    <source>
        <dbReference type="ARBA" id="ARBA00023125"/>
    </source>
</evidence>
<dbReference type="InterPro" id="IPR002104">
    <property type="entry name" value="Integrase_catalytic"/>
</dbReference>
<dbReference type="InterPro" id="IPR013762">
    <property type="entry name" value="Integrase-like_cat_sf"/>
</dbReference>
<dbReference type="Pfam" id="PF26003">
    <property type="entry name" value="Integrase_N_phage"/>
    <property type="match status" value="1"/>
</dbReference>
<protein>
    <submittedName>
        <fullName evidence="5">Prophage phiRv2 integrase</fullName>
    </submittedName>
</protein>
<dbReference type="Pfam" id="PF00589">
    <property type="entry name" value="Phage_integrase"/>
    <property type="match status" value="1"/>
</dbReference>
<evidence type="ECO:0000313" key="6">
    <source>
        <dbReference type="Proteomes" id="UP000271426"/>
    </source>
</evidence>
<dbReference type="RefSeq" id="WP_123960262.1">
    <property type="nucleotide sequence ID" value="NZ_CP033898.1"/>
</dbReference>
<sequence>MTRQRARKGHKRSSFGSVRELKSGRFQARFTDFDGYRRQAPFTFEAELDALAWLAQAKRLVSIGVSPLEVDSNESGDQLPTVGVAVVEWLEDLEIQQRQGLVRLSTLTTYRNIIDTRVLNHRALCSIRIDQLKPRHVLAWWNDIALKHPDTPDRNKRAYGRLKAVLAVYVERGDIPVNPVQIRAARNNPPKQDKRLAETAELQAILDAVPDNYRVATCLCLFHGLRIGEALALQRKHITQDNGRLTVTVEATLSRVPDGNGHVFMQRNPPKTKAGYRTVPVLKEFQSLIRRGVDKYTEHPEDYVTTTKNGAVVLDTSFRSMFHRAKDKAGVCSDITPHYGRNWLITRLAEQGATPKEIGRILGQTDVSTIVGVYMKVREHRPAELMEAVNVGLDTP</sequence>
<gene>
    <name evidence="5" type="ORF">CPPEL_06020</name>
</gene>
<comment type="similarity">
    <text evidence="1">Belongs to the 'phage' integrase family.</text>
</comment>
<dbReference type="Gene3D" id="1.10.150.130">
    <property type="match status" value="1"/>
</dbReference>
<dbReference type="InterPro" id="IPR050090">
    <property type="entry name" value="Tyrosine_recombinase_XerCD"/>
</dbReference>
<accession>A0A3G6IUG5</accession>
<keyword evidence="6" id="KW-1185">Reference proteome</keyword>
<dbReference type="CDD" id="cd00397">
    <property type="entry name" value="DNA_BRE_C"/>
    <property type="match status" value="1"/>
</dbReference>
<dbReference type="GO" id="GO:0015074">
    <property type="term" value="P:DNA integration"/>
    <property type="evidence" value="ECO:0007669"/>
    <property type="project" value="InterPro"/>
</dbReference>
<evidence type="ECO:0000259" key="4">
    <source>
        <dbReference type="PROSITE" id="PS51898"/>
    </source>
</evidence>
<dbReference type="GO" id="GO:0006310">
    <property type="term" value="P:DNA recombination"/>
    <property type="evidence" value="ECO:0007669"/>
    <property type="project" value="UniProtKB-KW"/>
</dbReference>
<feature type="domain" description="Tyr recombinase" evidence="4">
    <location>
        <begin position="191"/>
        <end position="387"/>
    </location>
</feature>
<dbReference type="SUPFAM" id="SSF56349">
    <property type="entry name" value="DNA breaking-rejoining enzymes"/>
    <property type="match status" value="1"/>
</dbReference>
<dbReference type="OrthoDB" id="1822491at2"/>
<dbReference type="AlphaFoldDB" id="A0A3G6IUG5"/>
<reference evidence="5 6" key="1">
    <citation type="submission" date="2018-11" db="EMBL/GenBank/DDBJ databases">
        <authorList>
            <person name="Kleinhagauer T."/>
            <person name="Glaeser S.P."/>
            <person name="Spergser J."/>
            <person name="Ruckert C."/>
            <person name="Kaempfer P."/>
            <person name="Busse H.-J."/>
        </authorList>
    </citation>
    <scope>NUCLEOTIDE SEQUENCE [LARGE SCALE GENOMIC DNA]</scope>
    <source>
        <strain evidence="5 6">812CH</strain>
    </source>
</reference>
<evidence type="ECO:0000256" key="1">
    <source>
        <dbReference type="ARBA" id="ARBA00008857"/>
    </source>
</evidence>
<dbReference type="InterPro" id="IPR011010">
    <property type="entry name" value="DNA_brk_join_enz"/>
</dbReference>
<keyword evidence="2" id="KW-0238">DNA-binding</keyword>
<dbReference type="InterPro" id="IPR058717">
    <property type="entry name" value="Phage_L5_Integrase_N"/>
</dbReference>
<proteinExistence type="inferred from homology"/>
<dbReference type="GO" id="GO:0003677">
    <property type="term" value="F:DNA binding"/>
    <property type="evidence" value="ECO:0007669"/>
    <property type="project" value="UniProtKB-KW"/>
</dbReference>
<organism evidence="5 6">
    <name type="scientific">Corynebacterium pseudopelargi</name>
    <dbReference type="NCBI Taxonomy" id="2080757"/>
    <lineage>
        <taxon>Bacteria</taxon>
        <taxon>Bacillati</taxon>
        <taxon>Actinomycetota</taxon>
        <taxon>Actinomycetes</taxon>
        <taxon>Mycobacteriales</taxon>
        <taxon>Corynebacteriaceae</taxon>
        <taxon>Corynebacterium</taxon>
    </lineage>
</organism>
<dbReference type="Gene3D" id="1.10.443.10">
    <property type="entry name" value="Intergrase catalytic core"/>
    <property type="match status" value="1"/>
</dbReference>
<dbReference type="KEGG" id="cpso:CPPEL_06020"/>
<dbReference type="PROSITE" id="PS51898">
    <property type="entry name" value="TYR_RECOMBINASE"/>
    <property type="match status" value="1"/>
</dbReference>
<name>A0A3G6IUG5_9CORY</name>
<dbReference type="PANTHER" id="PTHR30349">
    <property type="entry name" value="PHAGE INTEGRASE-RELATED"/>
    <property type="match status" value="1"/>
</dbReference>
<evidence type="ECO:0000313" key="5">
    <source>
        <dbReference type="EMBL" id="AZA09322.1"/>
    </source>
</evidence>
<evidence type="ECO:0000256" key="3">
    <source>
        <dbReference type="ARBA" id="ARBA00023172"/>
    </source>
</evidence>
<dbReference type="Proteomes" id="UP000271426">
    <property type="component" value="Chromosome"/>
</dbReference>
<dbReference type="EMBL" id="CP033898">
    <property type="protein sequence ID" value="AZA09322.1"/>
    <property type="molecule type" value="Genomic_DNA"/>
</dbReference>
<keyword evidence="3" id="KW-0233">DNA recombination</keyword>
<dbReference type="InterPro" id="IPR010998">
    <property type="entry name" value="Integrase_recombinase_N"/>
</dbReference>